<evidence type="ECO:0000313" key="2">
    <source>
        <dbReference type="Proteomes" id="UP000299102"/>
    </source>
</evidence>
<accession>A0A4C1XV28</accession>
<comment type="caution">
    <text evidence="1">The sequence shown here is derived from an EMBL/GenBank/DDBJ whole genome shotgun (WGS) entry which is preliminary data.</text>
</comment>
<evidence type="ECO:0000313" key="1">
    <source>
        <dbReference type="EMBL" id="GBP66832.1"/>
    </source>
</evidence>
<name>A0A4C1XV28_EUMVA</name>
<organism evidence="1 2">
    <name type="scientific">Eumeta variegata</name>
    <name type="common">Bagworm moth</name>
    <name type="synonym">Eumeta japonica</name>
    <dbReference type="NCBI Taxonomy" id="151549"/>
    <lineage>
        <taxon>Eukaryota</taxon>
        <taxon>Metazoa</taxon>
        <taxon>Ecdysozoa</taxon>
        <taxon>Arthropoda</taxon>
        <taxon>Hexapoda</taxon>
        <taxon>Insecta</taxon>
        <taxon>Pterygota</taxon>
        <taxon>Neoptera</taxon>
        <taxon>Endopterygota</taxon>
        <taxon>Lepidoptera</taxon>
        <taxon>Glossata</taxon>
        <taxon>Ditrysia</taxon>
        <taxon>Tineoidea</taxon>
        <taxon>Psychidae</taxon>
        <taxon>Oiketicinae</taxon>
        <taxon>Eumeta</taxon>
    </lineage>
</organism>
<proteinExistence type="predicted"/>
<sequence>MVSPVSCGLTSIYWRGVRRCRRLGEDRSLNNLAFIARTGDRFAILFCCILRTYLFNDGFDGDVQNACSISANRTFSKGRHSSSVCKEEILKTICTPASPPVGSRDPLAPRHVPFASDDNGIAARERATSKSISDINRNGVICGINQRQTFAQSAPVGPSGRGAGAAARGGLIKLMAGPPDATNHKSNRDA</sequence>
<dbReference type="EMBL" id="BGZK01000968">
    <property type="protein sequence ID" value="GBP66832.1"/>
    <property type="molecule type" value="Genomic_DNA"/>
</dbReference>
<reference evidence="1 2" key="1">
    <citation type="journal article" date="2019" name="Commun. Biol.">
        <title>The bagworm genome reveals a unique fibroin gene that provides high tensile strength.</title>
        <authorList>
            <person name="Kono N."/>
            <person name="Nakamura H."/>
            <person name="Ohtoshi R."/>
            <person name="Tomita M."/>
            <person name="Numata K."/>
            <person name="Arakawa K."/>
        </authorList>
    </citation>
    <scope>NUCLEOTIDE SEQUENCE [LARGE SCALE GENOMIC DNA]</scope>
</reference>
<dbReference type="AlphaFoldDB" id="A0A4C1XV28"/>
<gene>
    <name evidence="1" type="ORF">EVAR_59529_1</name>
</gene>
<keyword evidence="2" id="KW-1185">Reference proteome</keyword>
<protein>
    <submittedName>
        <fullName evidence="1">Uncharacterized protein</fullName>
    </submittedName>
</protein>
<dbReference type="Proteomes" id="UP000299102">
    <property type="component" value="Unassembled WGS sequence"/>
</dbReference>